<dbReference type="STRING" id="1300347.I601_2194"/>
<dbReference type="EMBL" id="CP015079">
    <property type="protein sequence ID" value="ANH38619.1"/>
    <property type="molecule type" value="Genomic_DNA"/>
</dbReference>
<evidence type="ECO:0000313" key="2">
    <source>
        <dbReference type="Proteomes" id="UP000077868"/>
    </source>
</evidence>
<dbReference type="Pfam" id="PF21853">
    <property type="entry name" value="DUF6912"/>
    <property type="match status" value="1"/>
</dbReference>
<proteinExistence type="predicted"/>
<dbReference type="AlphaFoldDB" id="A0A1A9GK02"/>
<accession>A0A1A9GK02</accession>
<reference evidence="1 2" key="1">
    <citation type="submission" date="2016-03" db="EMBL/GenBank/DDBJ databases">
        <title>Complete genome sequence of a soil Actinobacterium, Nocardioides dokdonensis FR1436.</title>
        <authorList>
            <person name="Kwon S.-K."/>
            <person name="Kim K."/>
            <person name="Kim J.F."/>
        </authorList>
    </citation>
    <scope>NUCLEOTIDE SEQUENCE [LARGE SCALE GENOMIC DNA]</scope>
    <source>
        <strain evidence="1 2">FR1436</strain>
    </source>
</reference>
<dbReference type="Proteomes" id="UP000077868">
    <property type="component" value="Chromosome"/>
</dbReference>
<dbReference type="KEGG" id="ndk:I601_2194"/>
<organism evidence="1 2">
    <name type="scientific">Nocardioides dokdonensis FR1436</name>
    <dbReference type="NCBI Taxonomy" id="1300347"/>
    <lineage>
        <taxon>Bacteria</taxon>
        <taxon>Bacillati</taxon>
        <taxon>Actinomycetota</taxon>
        <taxon>Actinomycetes</taxon>
        <taxon>Propionibacteriales</taxon>
        <taxon>Nocardioidaceae</taxon>
        <taxon>Nocardioides</taxon>
    </lineage>
</organism>
<keyword evidence="2" id="KW-1185">Reference proteome</keyword>
<evidence type="ECO:0000313" key="1">
    <source>
        <dbReference type="EMBL" id="ANH38619.1"/>
    </source>
</evidence>
<dbReference type="InterPro" id="IPR054206">
    <property type="entry name" value="DUF6912"/>
</dbReference>
<sequence>MTRLYLPASLQALARLHSGAGLSRTGAVEAEDDAEESEYAALLTAAVASAELVGHGKRRVVVVAEVDDGVERVVVADVVAVHVDVEPGAEPDDDLAWFATQEIDRLLEGS</sequence>
<dbReference type="PATRIC" id="fig|1300347.3.peg.2189"/>
<dbReference type="RefSeq" id="WP_068109349.1">
    <property type="nucleotide sequence ID" value="NZ_CP015079.1"/>
</dbReference>
<name>A0A1A9GK02_9ACTN</name>
<gene>
    <name evidence="1" type="ORF">I601_2194</name>
</gene>
<protein>
    <submittedName>
        <fullName evidence="1">Uncharacterized protein</fullName>
    </submittedName>
</protein>